<evidence type="ECO:0000313" key="3">
    <source>
        <dbReference type="Proteomes" id="UP000285794"/>
    </source>
</evidence>
<name>A0A425Y493_9BACT</name>
<proteinExistence type="predicted"/>
<dbReference type="RefSeq" id="WP_125029964.1">
    <property type="nucleotide sequence ID" value="NZ_JAPXVP010000004.1"/>
</dbReference>
<evidence type="ECO:0000313" key="2">
    <source>
        <dbReference type="EMBL" id="RRG22961.1"/>
    </source>
</evidence>
<feature type="transmembrane region" description="Helical" evidence="1">
    <location>
        <begin position="70"/>
        <end position="92"/>
    </location>
</feature>
<dbReference type="EMBL" id="QQWG01000004">
    <property type="protein sequence ID" value="RRG22961.1"/>
    <property type="molecule type" value="Genomic_DNA"/>
</dbReference>
<keyword evidence="1" id="KW-0472">Membrane</keyword>
<protein>
    <submittedName>
        <fullName evidence="2">Uncharacterized protein</fullName>
    </submittedName>
</protein>
<gene>
    <name evidence="2" type="ORF">DWB61_05850</name>
</gene>
<keyword evidence="3" id="KW-1185">Reference proteome</keyword>
<organism evidence="2 3">
    <name type="scientific">Ancylomarina euxinus</name>
    <dbReference type="NCBI Taxonomy" id="2283627"/>
    <lineage>
        <taxon>Bacteria</taxon>
        <taxon>Pseudomonadati</taxon>
        <taxon>Bacteroidota</taxon>
        <taxon>Bacteroidia</taxon>
        <taxon>Marinilabiliales</taxon>
        <taxon>Marinifilaceae</taxon>
        <taxon>Ancylomarina</taxon>
    </lineage>
</organism>
<feature type="transmembrane region" description="Helical" evidence="1">
    <location>
        <begin position="104"/>
        <end position="123"/>
    </location>
</feature>
<sequence length="140" mass="16396">MKALITPNLLRFTLVTVVLTIIFRLGLSTSITNKIIIAVIISAVVYAILMWINGSFFGRKDYEYLPFYDIGFRFHLSTFLAHNIISIFWFVFGFESKYENINTIYITALIWSVFLIVHMIYYLSVRKSSIKNLDKEDLFE</sequence>
<feature type="transmembrane region" description="Helical" evidence="1">
    <location>
        <begin position="35"/>
        <end position="58"/>
    </location>
</feature>
<keyword evidence="1" id="KW-0812">Transmembrane</keyword>
<keyword evidence="1" id="KW-1133">Transmembrane helix</keyword>
<accession>A0A425Y493</accession>
<evidence type="ECO:0000256" key="1">
    <source>
        <dbReference type="SAM" id="Phobius"/>
    </source>
</evidence>
<dbReference type="Proteomes" id="UP000285794">
    <property type="component" value="Unassembled WGS sequence"/>
</dbReference>
<comment type="caution">
    <text evidence="2">The sequence shown here is derived from an EMBL/GenBank/DDBJ whole genome shotgun (WGS) entry which is preliminary data.</text>
</comment>
<feature type="transmembrane region" description="Helical" evidence="1">
    <location>
        <begin position="12"/>
        <end position="29"/>
    </location>
</feature>
<dbReference type="OrthoDB" id="1118692at2"/>
<dbReference type="AlphaFoldDB" id="A0A425Y493"/>
<reference evidence="2 3" key="1">
    <citation type="submission" date="2018-07" db="EMBL/GenBank/DDBJ databases">
        <title>Draft genome sequence of Ancylomarina sp. M1P.</title>
        <authorList>
            <person name="Yadav S."/>
            <person name="Villanueva L."/>
            <person name="Damste J.S.S."/>
        </authorList>
    </citation>
    <scope>NUCLEOTIDE SEQUENCE [LARGE SCALE GENOMIC DNA]</scope>
    <source>
        <strain evidence="2 3">M1P</strain>
    </source>
</reference>